<dbReference type="Gene3D" id="3.30.70.360">
    <property type="match status" value="1"/>
</dbReference>
<comment type="caution">
    <text evidence="2">The sequence shown here is derived from an EMBL/GenBank/DDBJ whole genome shotgun (WGS) entry which is preliminary data.</text>
</comment>
<dbReference type="Pfam" id="PF07687">
    <property type="entry name" value="M20_dimer"/>
    <property type="match status" value="1"/>
</dbReference>
<dbReference type="CDD" id="cd03886">
    <property type="entry name" value="M20_Acy1"/>
    <property type="match status" value="1"/>
</dbReference>
<dbReference type="EMBL" id="JADKNH010000017">
    <property type="protein sequence ID" value="MBF4695561.1"/>
    <property type="molecule type" value="Genomic_DNA"/>
</dbReference>
<dbReference type="InterPro" id="IPR002933">
    <property type="entry name" value="Peptidase_M20"/>
</dbReference>
<dbReference type="Pfam" id="PF01546">
    <property type="entry name" value="Peptidase_M20"/>
    <property type="match status" value="1"/>
</dbReference>
<dbReference type="Proteomes" id="UP000614200">
    <property type="component" value="Unassembled WGS sequence"/>
</dbReference>
<evidence type="ECO:0000313" key="2">
    <source>
        <dbReference type="EMBL" id="MBF4695561.1"/>
    </source>
</evidence>
<dbReference type="SUPFAM" id="SSF53187">
    <property type="entry name" value="Zn-dependent exopeptidases"/>
    <property type="match status" value="1"/>
</dbReference>
<dbReference type="Gene3D" id="3.40.630.10">
    <property type="entry name" value="Zn peptidases"/>
    <property type="match status" value="1"/>
</dbReference>
<gene>
    <name evidence="2" type="ORF">ISU02_20905</name>
</gene>
<evidence type="ECO:0000259" key="1">
    <source>
        <dbReference type="Pfam" id="PF07687"/>
    </source>
</evidence>
<dbReference type="RefSeq" id="WP_194703800.1">
    <property type="nucleotide sequence ID" value="NZ_JADKNH010000017.1"/>
</dbReference>
<dbReference type="SUPFAM" id="SSF55031">
    <property type="entry name" value="Bacterial exopeptidase dimerisation domain"/>
    <property type="match status" value="1"/>
</dbReference>
<name>A0ABR9ZYL8_9FIRM</name>
<protein>
    <submittedName>
        <fullName evidence="2">Amidohydrolase</fullName>
    </submittedName>
</protein>
<proteinExistence type="predicted"/>
<keyword evidence="3" id="KW-1185">Reference proteome</keyword>
<reference evidence="2 3" key="1">
    <citation type="submission" date="2020-11" db="EMBL/GenBank/DDBJ databases">
        <title>Fusibacter basophilias sp. nov.</title>
        <authorList>
            <person name="Qiu D."/>
        </authorList>
    </citation>
    <scope>NUCLEOTIDE SEQUENCE [LARGE SCALE GENOMIC DNA]</scope>
    <source>
        <strain evidence="2 3">Q10-2</strain>
    </source>
</reference>
<sequence>MLEGKQFERMYKDAFEKAVEYRRHFHQYPELSFEEFDTAEYISKKLLDFGYEVSTKIGGTGVVAVLDTGRFGASIAFRADMDALPILEETGLPFESKRVGVMHGCGHDCHMAIVLATAELLSKVKDHLRGVIKFIFQPGEEANGGAKCIINDGVLKKPKVDGIFALHMMPDIPVGTIAVKAGYMSATDDEFYIKIHGMEAHSSEPQIGVNAIVIASQIVNGLMGIMATNISPYDIATFSICKISGGEAINVIPDYVEMSGMIRCVEKENKLIIRDKMKLISESIASAMGGKANVEFISGFPSVNNDSNLTQDVIRAAEKSLESKEDVIIIERPHLGSEDFAYYQEEIPGAMFMLGCKNPDGETGTLHTSVLNIDENALKYGIKIFTNIAFDLCTDQ</sequence>
<dbReference type="PIRSF" id="PIRSF005962">
    <property type="entry name" value="Pept_M20D_amidohydro"/>
    <property type="match status" value="1"/>
</dbReference>
<accession>A0ABR9ZYL8</accession>
<dbReference type="InterPro" id="IPR011650">
    <property type="entry name" value="Peptidase_M20_dimer"/>
</dbReference>
<dbReference type="InterPro" id="IPR036264">
    <property type="entry name" value="Bact_exopeptidase_dim_dom"/>
</dbReference>
<evidence type="ECO:0000313" key="3">
    <source>
        <dbReference type="Proteomes" id="UP000614200"/>
    </source>
</evidence>
<dbReference type="NCBIfam" id="TIGR01891">
    <property type="entry name" value="amidohydrolases"/>
    <property type="match status" value="1"/>
</dbReference>
<organism evidence="2 3">
    <name type="scientific">Fusibacter ferrireducens</name>
    <dbReference type="NCBI Taxonomy" id="2785058"/>
    <lineage>
        <taxon>Bacteria</taxon>
        <taxon>Bacillati</taxon>
        <taxon>Bacillota</taxon>
        <taxon>Clostridia</taxon>
        <taxon>Eubacteriales</taxon>
        <taxon>Eubacteriales Family XII. Incertae Sedis</taxon>
        <taxon>Fusibacter</taxon>
    </lineage>
</organism>
<dbReference type="InterPro" id="IPR017439">
    <property type="entry name" value="Amidohydrolase"/>
</dbReference>
<dbReference type="PANTHER" id="PTHR11014">
    <property type="entry name" value="PEPTIDASE M20 FAMILY MEMBER"/>
    <property type="match status" value="1"/>
</dbReference>
<dbReference type="PANTHER" id="PTHR11014:SF63">
    <property type="entry name" value="METALLOPEPTIDASE, PUTATIVE (AFU_ORTHOLOGUE AFUA_6G09600)-RELATED"/>
    <property type="match status" value="1"/>
</dbReference>
<feature type="domain" description="Peptidase M20 dimerisation" evidence="1">
    <location>
        <begin position="191"/>
        <end position="282"/>
    </location>
</feature>